<dbReference type="Ensembl" id="ENSMFAT00000018365.2">
    <property type="protein sequence ID" value="ENSMFAP00000044073.2"/>
    <property type="gene ID" value="ENSMFAG00000039409.2"/>
</dbReference>
<evidence type="ECO:0000313" key="5">
    <source>
        <dbReference type="Ensembl" id="ENSMFAP00000044073.2"/>
    </source>
</evidence>
<dbReference type="GeneTree" id="ENSGT00390000004179"/>
<dbReference type="AlphaFoldDB" id="A0A2K5X3M7"/>
<dbReference type="Proteomes" id="UP000233100">
    <property type="component" value="Chromosome 5"/>
</dbReference>
<dbReference type="PANTHER" id="PTHR13349">
    <property type="entry name" value="TRANSLATION MACHINERY-ASSOCIATED PROTEIN 16"/>
    <property type="match status" value="1"/>
</dbReference>
<dbReference type="InterPro" id="IPR021346">
    <property type="entry name" value="Tma16"/>
</dbReference>
<dbReference type="FunFam" id="1.20.1440.170:FF:000001">
    <property type="entry name" value="Translation machinery-associated 16 homolog"/>
    <property type="match status" value="1"/>
</dbReference>
<evidence type="ECO:0000256" key="4">
    <source>
        <dbReference type="ARBA" id="ARBA00034132"/>
    </source>
</evidence>
<evidence type="ECO:0000256" key="3">
    <source>
        <dbReference type="ARBA" id="ARBA00034127"/>
    </source>
</evidence>
<keyword evidence="6" id="KW-1185">Reference proteome</keyword>
<reference evidence="5" key="2">
    <citation type="submission" date="2025-08" db="UniProtKB">
        <authorList>
            <consortium name="Ensembl"/>
        </authorList>
    </citation>
    <scope>IDENTIFICATION</scope>
</reference>
<accession>A0A2K5X3M7</accession>
<name>A0A2K5X3M7_MACFA</name>
<dbReference type="Pfam" id="PF11176">
    <property type="entry name" value="Tma16"/>
    <property type="match status" value="1"/>
</dbReference>
<comment type="function">
    <text evidence="2">Involved in the biogenesis of the 60S ribosomal subunit in the nucleus.</text>
</comment>
<organism evidence="5 6">
    <name type="scientific">Macaca fascicularis</name>
    <name type="common">Crab-eating macaque</name>
    <name type="synonym">Cynomolgus monkey</name>
    <dbReference type="NCBI Taxonomy" id="9541"/>
    <lineage>
        <taxon>Eukaryota</taxon>
        <taxon>Metazoa</taxon>
        <taxon>Chordata</taxon>
        <taxon>Craniata</taxon>
        <taxon>Vertebrata</taxon>
        <taxon>Euteleostomi</taxon>
        <taxon>Mammalia</taxon>
        <taxon>Eutheria</taxon>
        <taxon>Euarchontoglires</taxon>
        <taxon>Primates</taxon>
        <taxon>Haplorrhini</taxon>
        <taxon>Catarrhini</taxon>
        <taxon>Cercopithecidae</taxon>
        <taxon>Cercopithecinae</taxon>
        <taxon>Macaca</taxon>
    </lineage>
</organism>
<dbReference type="InterPro" id="IPR038356">
    <property type="entry name" value="Tma16_sf"/>
</dbReference>
<comment type="similarity">
    <text evidence="3">Belongs to the TMA16 family.</text>
</comment>
<dbReference type="VEuPathDB" id="HostDB:ENSMFAG00000039409"/>
<protein>
    <recommendedName>
        <fullName evidence="1">Translation machinery-associated protein 16</fullName>
    </recommendedName>
</protein>
<evidence type="ECO:0000256" key="2">
    <source>
        <dbReference type="ARBA" id="ARBA00034079"/>
    </source>
</evidence>
<reference evidence="5 6" key="1">
    <citation type="submission" date="2013-03" db="EMBL/GenBank/DDBJ databases">
        <authorList>
            <person name="Warren W."/>
            <person name="Wilson R.K."/>
        </authorList>
    </citation>
    <scope>NUCLEOTIDE SEQUENCE</scope>
</reference>
<reference evidence="5" key="3">
    <citation type="submission" date="2025-09" db="UniProtKB">
        <authorList>
            <consortium name="Ensembl"/>
        </authorList>
    </citation>
    <scope>IDENTIFICATION</scope>
</reference>
<sequence>VGSAPASQAPRGIRPGCSCELLLLRSVRLPGSRVRSCSVATRTSPCLKHQREKVQDGKKKSSIHIVEKQLKLRERPTNKKKRKSKLKNEKALRLNLIGEKLQWFQNHLDPQKNRYSKKDACQLIERYLNRFSSELEQIELHNSIRDRQGRRHCSRETVIKQTMERERQQYEGYGLEIPDILNASNLKMFREWDFDLKKLPNIKMRKIGANDAIPKKCKRKTIITVDQDLGELELNDESSDSDEEMTAVA</sequence>
<proteinExistence type="inferred from homology"/>
<evidence type="ECO:0000256" key="1">
    <source>
        <dbReference type="ARBA" id="ARBA00020047"/>
    </source>
</evidence>
<dbReference type="PANTHER" id="PTHR13349:SF2">
    <property type="entry name" value="TRANSLATION MACHINERY-ASSOCIATED PROTEIN 16"/>
    <property type="match status" value="1"/>
</dbReference>
<dbReference type="Bgee" id="ENSMFAG00000039409">
    <property type="expression patterns" value="Expressed in liver and 13 other cell types or tissues"/>
</dbReference>
<dbReference type="Gene3D" id="1.20.1440.170">
    <property type="entry name" value="Translation machinery-associated protein 16-like"/>
    <property type="match status" value="1"/>
</dbReference>
<evidence type="ECO:0000313" key="6">
    <source>
        <dbReference type="Proteomes" id="UP000233100"/>
    </source>
</evidence>
<dbReference type="GO" id="GO:0005634">
    <property type="term" value="C:nucleus"/>
    <property type="evidence" value="ECO:0007669"/>
    <property type="project" value="TreeGrafter"/>
</dbReference>
<comment type="subunit">
    <text evidence="4">Associates with pre-60S ribosomal particles.</text>
</comment>
<dbReference type="STRING" id="9541.ENSMFAP00000044073"/>